<sequence length="38" mass="4181">MRAMLPPDRYTTDPTATATKMFLTSGSKFDHSLPIALP</sequence>
<name>X1EGJ4_9ZZZZ</name>
<organism evidence="1">
    <name type="scientific">marine sediment metagenome</name>
    <dbReference type="NCBI Taxonomy" id="412755"/>
    <lineage>
        <taxon>unclassified sequences</taxon>
        <taxon>metagenomes</taxon>
        <taxon>ecological metagenomes</taxon>
    </lineage>
</organism>
<dbReference type="EMBL" id="BART01036125">
    <property type="protein sequence ID" value="GAH07778.1"/>
    <property type="molecule type" value="Genomic_DNA"/>
</dbReference>
<accession>X1EGJ4</accession>
<comment type="caution">
    <text evidence="1">The sequence shown here is derived from an EMBL/GenBank/DDBJ whole genome shotgun (WGS) entry which is preliminary data.</text>
</comment>
<evidence type="ECO:0000313" key="1">
    <source>
        <dbReference type="EMBL" id="GAH07778.1"/>
    </source>
</evidence>
<proteinExistence type="predicted"/>
<feature type="non-terminal residue" evidence="1">
    <location>
        <position position="38"/>
    </location>
</feature>
<reference evidence="1" key="1">
    <citation type="journal article" date="2014" name="Front. Microbiol.">
        <title>High frequency of phylogenetically diverse reductive dehalogenase-homologous genes in deep subseafloor sedimentary metagenomes.</title>
        <authorList>
            <person name="Kawai M."/>
            <person name="Futagami T."/>
            <person name="Toyoda A."/>
            <person name="Takaki Y."/>
            <person name="Nishi S."/>
            <person name="Hori S."/>
            <person name="Arai W."/>
            <person name="Tsubouchi T."/>
            <person name="Morono Y."/>
            <person name="Uchiyama I."/>
            <person name="Ito T."/>
            <person name="Fujiyama A."/>
            <person name="Inagaki F."/>
            <person name="Takami H."/>
        </authorList>
    </citation>
    <scope>NUCLEOTIDE SEQUENCE</scope>
    <source>
        <strain evidence="1">Expedition CK06-06</strain>
    </source>
</reference>
<protein>
    <submittedName>
        <fullName evidence="1">Uncharacterized protein</fullName>
    </submittedName>
</protein>
<gene>
    <name evidence="1" type="ORF">S01H4_61060</name>
</gene>
<dbReference type="AlphaFoldDB" id="X1EGJ4"/>